<accession>A0A0H5Q5C1</accession>
<name>A0A0H5Q5C1_9ZZZZ</name>
<organism evidence="1">
    <name type="scientific">uncultured prokaryote</name>
    <dbReference type="NCBI Taxonomy" id="198431"/>
    <lineage>
        <taxon>unclassified sequences</taxon>
        <taxon>environmental samples</taxon>
    </lineage>
</organism>
<dbReference type="EMBL" id="LN853973">
    <property type="protein sequence ID" value="CRY97226.1"/>
    <property type="molecule type" value="Genomic_DNA"/>
</dbReference>
<proteinExistence type="predicted"/>
<reference evidence="1" key="1">
    <citation type="submission" date="2015-06" db="EMBL/GenBank/DDBJ databases">
        <authorList>
            <person name="Joergensen T."/>
        </authorList>
    </citation>
    <scope>NUCLEOTIDE SEQUENCE</scope>
    <source>
        <strain evidence="1">RGFK1427</strain>
    </source>
</reference>
<evidence type="ECO:0000313" key="1">
    <source>
        <dbReference type="EMBL" id="CRY97226.1"/>
    </source>
</evidence>
<protein>
    <submittedName>
        <fullName evidence="1">Uncharacterized protein</fullName>
    </submittedName>
</protein>
<dbReference type="AlphaFoldDB" id="A0A0H5Q5C1"/>
<reference evidence="1" key="2">
    <citation type="submission" date="2015-07" db="EMBL/GenBank/DDBJ databases">
        <title>Plasmids, circular viruses and viroids from rat gut.</title>
        <authorList>
            <person name="Jorgensen T.J."/>
            <person name="Hansen M.A."/>
            <person name="Xu Z."/>
            <person name="Tabak M.A."/>
            <person name="Sorensen S.J."/>
            <person name="Hansen L.H."/>
        </authorList>
    </citation>
    <scope>NUCLEOTIDE SEQUENCE</scope>
    <source>
        <strain evidence="1">RGFK1427</strain>
    </source>
</reference>
<sequence>MTYPQTFVKVVASGPMLTNGEIWSTSWSMADPDTTNDAEQPPASNVSAIADSVRNWFGRPGSRISSVVKLDRVKVNLVDINGRYVDDSETYEREIDPMVSGGGSGTPWPPQCSIAVSLKSDKRRGPGAFGRFYPPMTVGVIQADGRITAGDAEGLADSASILIRDLNLSAGLTLQVVNASAVGLGTFEKVTSVRVGRVVDTIQRRRNALVEDYATQDVITLPEGP</sequence>